<sequence length="34" mass="3644">MDQIMMLCGTLDDLGHALALVWSALSAAAILRGW</sequence>
<dbReference type="STRING" id="1150626.PHAMO_340038"/>
<dbReference type="Proteomes" id="UP000004169">
    <property type="component" value="Unassembled WGS sequence"/>
</dbReference>
<dbReference type="AlphaFoldDB" id="H8FUX7"/>
<evidence type="ECO:0000313" key="1">
    <source>
        <dbReference type="EMBL" id="CCG42165.1"/>
    </source>
</evidence>
<proteinExistence type="predicted"/>
<gene>
    <name evidence="1" type="ORF">PHAMO_340038</name>
</gene>
<protein>
    <submittedName>
        <fullName evidence="1">Uncharacterized protein</fullName>
    </submittedName>
</protein>
<evidence type="ECO:0000313" key="2">
    <source>
        <dbReference type="Proteomes" id="UP000004169"/>
    </source>
</evidence>
<reference evidence="1 2" key="1">
    <citation type="journal article" date="2012" name="J. Bacteriol.">
        <title>Draft Genome Sequence of the Purple Photosynthetic Bacterium Phaeospirillum molischianum DSM120, a Particularly Versatile Bacterium.</title>
        <authorList>
            <person name="Duquesne K."/>
            <person name="Prima V."/>
            <person name="Ji B."/>
            <person name="Rouy Z."/>
            <person name="Medigue C."/>
            <person name="Talla E."/>
            <person name="Sturgis J.N."/>
        </authorList>
    </citation>
    <scope>NUCLEOTIDE SEQUENCE [LARGE SCALE GENOMIC DNA]</scope>
    <source>
        <strain evidence="2">DSM120</strain>
    </source>
</reference>
<organism evidence="1 2">
    <name type="scientific">Magnetospirillum molischianum DSM 120</name>
    <dbReference type="NCBI Taxonomy" id="1150626"/>
    <lineage>
        <taxon>Bacteria</taxon>
        <taxon>Pseudomonadati</taxon>
        <taxon>Pseudomonadota</taxon>
        <taxon>Alphaproteobacteria</taxon>
        <taxon>Rhodospirillales</taxon>
        <taxon>Rhodospirillaceae</taxon>
        <taxon>Magnetospirillum</taxon>
    </lineage>
</organism>
<accession>H8FUX7</accession>
<keyword evidence="2" id="KW-1185">Reference proteome</keyword>
<name>H8FUX7_MAGML</name>
<comment type="caution">
    <text evidence="1">The sequence shown here is derived from an EMBL/GenBank/DDBJ whole genome shotgun (WGS) entry which is preliminary data.</text>
</comment>
<dbReference type="EMBL" id="CAHP01000028">
    <property type="protein sequence ID" value="CCG42165.1"/>
    <property type="molecule type" value="Genomic_DNA"/>
</dbReference>